<accession>A0A378I6M8</accession>
<evidence type="ECO:0008006" key="6">
    <source>
        <dbReference type="Google" id="ProtNLM"/>
    </source>
</evidence>
<organism evidence="3 5">
    <name type="scientific">Legionella birminghamensis</name>
    <dbReference type="NCBI Taxonomy" id="28083"/>
    <lineage>
        <taxon>Bacteria</taxon>
        <taxon>Pseudomonadati</taxon>
        <taxon>Pseudomonadota</taxon>
        <taxon>Gammaproteobacteria</taxon>
        <taxon>Legionellales</taxon>
        <taxon>Legionellaceae</taxon>
        <taxon>Legionella</taxon>
    </lineage>
</organism>
<evidence type="ECO:0000313" key="3">
    <source>
        <dbReference type="EMBL" id="STX30857.1"/>
    </source>
</evidence>
<keyword evidence="1" id="KW-0732">Signal</keyword>
<dbReference type="Proteomes" id="UP000054735">
    <property type="component" value="Unassembled WGS sequence"/>
</dbReference>
<evidence type="ECO:0000313" key="4">
    <source>
        <dbReference type="Proteomes" id="UP000054735"/>
    </source>
</evidence>
<gene>
    <name evidence="2" type="ORF">Lbir_1687</name>
    <name evidence="3" type="ORF">NCTC12437_00624</name>
</gene>
<reference evidence="2 4" key="1">
    <citation type="submission" date="2015-11" db="EMBL/GenBank/DDBJ databases">
        <title>Genomic analysis of 38 Legionella species identifies large and diverse effector repertoires.</title>
        <authorList>
            <person name="Burstein D."/>
            <person name="Amaro F."/>
            <person name="Zusman T."/>
            <person name="Lifshitz Z."/>
            <person name="Cohen O."/>
            <person name="Gilbert J.A."/>
            <person name="Pupko T."/>
            <person name="Shuman H.A."/>
            <person name="Segal G."/>
        </authorList>
    </citation>
    <scope>NUCLEOTIDE SEQUENCE [LARGE SCALE GENOMIC DNA]</scope>
    <source>
        <strain evidence="2 4">CDC#1407-AL-14</strain>
    </source>
</reference>
<keyword evidence="4" id="KW-1185">Reference proteome</keyword>
<proteinExistence type="predicted"/>
<dbReference type="OrthoDB" id="5639313at2"/>
<name>A0A378I6M8_9GAMM</name>
<dbReference type="AlphaFoldDB" id="A0A378I6M8"/>
<feature type="signal peptide" evidence="1">
    <location>
        <begin position="1"/>
        <end position="18"/>
    </location>
</feature>
<reference evidence="3 5" key="2">
    <citation type="submission" date="2018-06" db="EMBL/GenBank/DDBJ databases">
        <authorList>
            <consortium name="Pathogen Informatics"/>
            <person name="Doyle S."/>
        </authorList>
    </citation>
    <scope>NUCLEOTIDE SEQUENCE [LARGE SCALE GENOMIC DNA]</scope>
    <source>
        <strain evidence="3 5">NCTC12437</strain>
    </source>
</reference>
<dbReference type="EMBL" id="UGNW01000001">
    <property type="protein sequence ID" value="STX30857.1"/>
    <property type="molecule type" value="Genomic_DNA"/>
</dbReference>
<protein>
    <recommendedName>
        <fullName evidence="6">Secreted protein</fullName>
    </recommendedName>
</protein>
<dbReference type="Proteomes" id="UP000255066">
    <property type="component" value="Unassembled WGS sequence"/>
</dbReference>
<sequence>MKKCLMLAAASLMVNVHAADRTWCNYKDYFRLSGVTHSDIQIVNAYHDSEIVFIPVGPRSFEIQDGTQCRSGFAHVTVAYDENSWCILDIKDGPLMNHPTVHASCKDIRYIDTSYDGSGSHSYTINFD</sequence>
<dbReference type="RefSeq" id="WP_058523743.1">
    <property type="nucleotide sequence ID" value="NZ_CAAAHV010000019.1"/>
</dbReference>
<evidence type="ECO:0000256" key="1">
    <source>
        <dbReference type="SAM" id="SignalP"/>
    </source>
</evidence>
<feature type="chain" id="PRO_5016779828" description="Secreted protein" evidence="1">
    <location>
        <begin position="19"/>
        <end position="128"/>
    </location>
</feature>
<dbReference type="EMBL" id="LNXT01000021">
    <property type="protein sequence ID" value="KTC71535.1"/>
    <property type="molecule type" value="Genomic_DNA"/>
</dbReference>
<evidence type="ECO:0000313" key="5">
    <source>
        <dbReference type="Proteomes" id="UP000255066"/>
    </source>
</evidence>
<dbReference type="STRING" id="28083.Lbir_1687"/>
<evidence type="ECO:0000313" key="2">
    <source>
        <dbReference type="EMBL" id="KTC71535.1"/>
    </source>
</evidence>